<dbReference type="PROSITE" id="PS50011">
    <property type="entry name" value="PROTEIN_KINASE_DOM"/>
    <property type="match status" value="1"/>
</dbReference>
<dbReference type="Gene3D" id="1.10.510.10">
    <property type="entry name" value="Transferase(Phosphotransferase) domain 1"/>
    <property type="match status" value="1"/>
</dbReference>
<dbReference type="PANTHER" id="PTHR43289">
    <property type="entry name" value="MITOGEN-ACTIVATED PROTEIN KINASE KINASE KINASE 20-RELATED"/>
    <property type="match status" value="1"/>
</dbReference>
<keyword evidence="4" id="KW-0067">ATP-binding</keyword>
<keyword evidence="2" id="KW-0547">Nucleotide-binding</keyword>
<organism evidence="7 8">
    <name type="scientific">Rubripirellula amarantea</name>
    <dbReference type="NCBI Taxonomy" id="2527999"/>
    <lineage>
        <taxon>Bacteria</taxon>
        <taxon>Pseudomonadati</taxon>
        <taxon>Planctomycetota</taxon>
        <taxon>Planctomycetia</taxon>
        <taxon>Pirellulales</taxon>
        <taxon>Pirellulaceae</taxon>
        <taxon>Rubripirellula</taxon>
    </lineage>
</organism>
<dbReference type="EC" id="2.7.11.1" evidence="7"/>
<name>A0A5C5WPA0_9BACT</name>
<evidence type="ECO:0000256" key="1">
    <source>
        <dbReference type="ARBA" id="ARBA00022679"/>
    </source>
</evidence>
<dbReference type="SMART" id="SM00240">
    <property type="entry name" value="FHA"/>
    <property type="match status" value="1"/>
</dbReference>
<evidence type="ECO:0000313" key="7">
    <source>
        <dbReference type="EMBL" id="TWT52397.1"/>
    </source>
</evidence>
<dbReference type="GO" id="GO:0005524">
    <property type="term" value="F:ATP binding"/>
    <property type="evidence" value="ECO:0007669"/>
    <property type="project" value="UniProtKB-KW"/>
</dbReference>
<evidence type="ECO:0000259" key="5">
    <source>
        <dbReference type="PROSITE" id="PS50006"/>
    </source>
</evidence>
<dbReference type="InterPro" id="IPR011009">
    <property type="entry name" value="Kinase-like_dom_sf"/>
</dbReference>
<dbReference type="CDD" id="cd14014">
    <property type="entry name" value="STKc_PknB_like"/>
    <property type="match status" value="1"/>
</dbReference>
<feature type="domain" description="Protein kinase" evidence="6">
    <location>
        <begin position="143"/>
        <end position="408"/>
    </location>
</feature>
<dbReference type="Gene3D" id="3.30.200.20">
    <property type="entry name" value="Phosphorylase Kinase, domain 1"/>
    <property type="match status" value="1"/>
</dbReference>
<reference evidence="7 8" key="1">
    <citation type="submission" date="2019-02" db="EMBL/GenBank/DDBJ databases">
        <title>Deep-cultivation of Planctomycetes and their phenomic and genomic characterization uncovers novel biology.</title>
        <authorList>
            <person name="Wiegand S."/>
            <person name="Jogler M."/>
            <person name="Boedeker C."/>
            <person name="Pinto D."/>
            <person name="Vollmers J."/>
            <person name="Rivas-Marin E."/>
            <person name="Kohn T."/>
            <person name="Peeters S.H."/>
            <person name="Heuer A."/>
            <person name="Rast P."/>
            <person name="Oberbeckmann S."/>
            <person name="Bunk B."/>
            <person name="Jeske O."/>
            <person name="Meyerdierks A."/>
            <person name="Storesund J.E."/>
            <person name="Kallscheuer N."/>
            <person name="Luecker S."/>
            <person name="Lage O.M."/>
            <person name="Pohl T."/>
            <person name="Merkel B.J."/>
            <person name="Hornburger P."/>
            <person name="Mueller R.-W."/>
            <person name="Bruemmer F."/>
            <person name="Labrenz M."/>
            <person name="Spormann A.M."/>
            <person name="Op Den Camp H."/>
            <person name="Overmann J."/>
            <person name="Amann R."/>
            <person name="Jetten M.S.M."/>
            <person name="Mascher T."/>
            <person name="Medema M.H."/>
            <person name="Devos D.P."/>
            <person name="Kaster A.-K."/>
            <person name="Ovreas L."/>
            <person name="Rohde M."/>
            <person name="Galperin M.Y."/>
            <person name="Jogler C."/>
        </authorList>
    </citation>
    <scope>NUCLEOTIDE SEQUENCE [LARGE SCALE GENOMIC DNA]</scope>
    <source>
        <strain evidence="7 8">Pla22</strain>
    </source>
</reference>
<dbReference type="PROSITE" id="PS50006">
    <property type="entry name" value="FHA_DOMAIN"/>
    <property type="match status" value="1"/>
</dbReference>
<evidence type="ECO:0000256" key="3">
    <source>
        <dbReference type="ARBA" id="ARBA00022777"/>
    </source>
</evidence>
<dbReference type="Gene3D" id="2.60.200.20">
    <property type="match status" value="1"/>
</dbReference>
<dbReference type="OrthoDB" id="6111975at2"/>
<dbReference type="PANTHER" id="PTHR43289:SF6">
    <property type="entry name" value="SERINE_THREONINE-PROTEIN KINASE NEKL-3"/>
    <property type="match status" value="1"/>
</dbReference>
<dbReference type="Pfam" id="PF00069">
    <property type="entry name" value="Pkinase"/>
    <property type="match status" value="1"/>
</dbReference>
<dbReference type="SUPFAM" id="SSF49879">
    <property type="entry name" value="SMAD/FHA domain"/>
    <property type="match status" value="1"/>
</dbReference>
<keyword evidence="3 7" id="KW-0418">Kinase</keyword>
<dbReference type="InterPro" id="IPR000253">
    <property type="entry name" value="FHA_dom"/>
</dbReference>
<evidence type="ECO:0000259" key="6">
    <source>
        <dbReference type="PROSITE" id="PS50011"/>
    </source>
</evidence>
<dbReference type="InterPro" id="IPR008984">
    <property type="entry name" value="SMAD_FHA_dom_sf"/>
</dbReference>
<dbReference type="Pfam" id="PF00498">
    <property type="entry name" value="FHA"/>
    <property type="match status" value="1"/>
</dbReference>
<dbReference type="SUPFAM" id="SSF56112">
    <property type="entry name" value="Protein kinase-like (PK-like)"/>
    <property type="match status" value="1"/>
</dbReference>
<dbReference type="Proteomes" id="UP000316598">
    <property type="component" value="Unassembled WGS sequence"/>
</dbReference>
<comment type="caution">
    <text evidence="7">The sequence shown here is derived from an EMBL/GenBank/DDBJ whole genome shotgun (WGS) entry which is preliminary data.</text>
</comment>
<protein>
    <submittedName>
        <fullName evidence="7">Serine/threonine-protein kinase PknB</fullName>
        <ecNumber evidence="7">2.7.11.1</ecNumber>
    </submittedName>
</protein>
<dbReference type="AlphaFoldDB" id="A0A5C5WPA0"/>
<keyword evidence="1 7" id="KW-0808">Transferase</keyword>
<dbReference type="EMBL" id="SJPI01000001">
    <property type="protein sequence ID" value="TWT52397.1"/>
    <property type="molecule type" value="Genomic_DNA"/>
</dbReference>
<sequence length="425" mass="47155">MIEARTWFLEISDGPDSGRKFTLRPDHVFVIGRGSQSDSQIRDPSISRIHCEVRWNDGTPVIADVGGAGGTIVDGGLIDAPEPVSIGSCIQIGDTRLRVRSADTLDAATMVGAHANLQSATEEPPELSIAKIQQLEGHTFLRFELEKLIQISSSSVVFRGVDLKHDRKVAVKILRPNLVSTEVQRQRFIRAMRTMLPIKHPNIVRTRKAGRTGPYCWAAFDWIDGISVAELIETIGISGMLDWREVLRVAVHIGRALEEADKHGVVHRNVTPANLLRRNHDQAFLLTDLIYARALQYTDAPQLTRPGEVIGDLGYLAPERITDSTVVDQRSDQYSLGATLYALLTGVPPYQANSLAELLEKQQTEEPQHPTQFQMGLNENFCEVVMRMLSKSPESRYRSATKLLHELDTVAVAGGVEADWVSWQG</sequence>
<keyword evidence="8" id="KW-1185">Reference proteome</keyword>
<dbReference type="CDD" id="cd00060">
    <property type="entry name" value="FHA"/>
    <property type="match status" value="1"/>
</dbReference>
<feature type="domain" description="FHA" evidence="5">
    <location>
        <begin position="29"/>
        <end position="78"/>
    </location>
</feature>
<dbReference type="GO" id="GO:0004674">
    <property type="term" value="F:protein serine/threonine kinase activity"/>
    <property type="evidence" value="ECO:0007669"/>
    <property type="project" value="UniProtKB-EC"/>
</dbReference>
<dbReference type="InterPro" id="IPR000719">
    <property type="entry name" value="Prot_kinase_dom"/>
</dbReference>
<evidence type="ECO:0000313" key="8">
    <source>
        <dbReference type="Proteomes" id="UP000316598"/>
    </source>
</evidence>
<evidence type="ECO:0000256" key="2">
    <source>
        <dbReference type="ARBA" id="ARBA00022741"/>
    </source>
</evidence>
<accession>A0A5C5WPA0</accession>
<gene>
    <name evidence="7" type="primary">pknB_1</name>
    <name evidence="7" type="ORF">Pla22_00210</name>
</gene>
<dbReference type="RefSeq" id="WP_146512781.1">
    <property type="nucleotide sequence ID" value="NZ_SJPI01000001.1"/>
</dbReference>
<evidence type="ECO:0000256" key="4">
    <source>
        <dbReference type="ARBA" id="ARBA00022840"/>
    </source>
</evidence>
<proteinExistence type="predicted"/>